<sequence>MTSESCYANKLKYLPNAVRKTKLFGTHRGQISNRAASCSAPPALVGRDVGRARPAAGARADNGRPLNLRNKNLSGRSFEGFVDEMCGVAAVNCEPNFSSETRVECEGGHSSFAFSHPRSPAPRRARPYKAGGAGAGHAPSALEDRLFYQCQAIPREFLKRQKRLACSGGVRFSEGETNLKNKSRSGRPPVKCEKCDVLYRDSRTRGPRRERRVELKLKLRAGPESGSALTVIDIKDEGTICAHARDAECNRMERSAARLHHFSKLAGADEAISDEFLGHQGSSRDRLVPSKVGFSDGIVSGPKKLSRALLGLGLLFVMKHHARRLFIIGWQNSSALVTISVTNFVMVAYSPLEITKTSMLCAICSKKTGM</sequence>
<gene>
    <name evidence="2" type="ORF">EVAR_48257_1</name>
</gene>
<comment type="caution">
    <text evidence="2">The sequence shown here is derived from an EMBL/GenBank/DDBJ whole genome shotgun (WGS) entry which is preliminary data.</text>
</comment>
<organism evidence="2 3">
    <name type="scientific">Eumeta variegata</name>
    <name type="common">Bagworm moth</name>
    <name type="synonym">Eumeta japonica</name>
    <dbReference type="NCBI Taxonomy" id="151549"/>
    <lineage>
        <taxon>Eukaryota</taxon>
        <taxon>Metazoa</taxon>
        <taxon>Ecdysozoa</taxon>
        <taxon>Arthropoda</taxon>
        <taxon>Hexapoda</taxon>
        <taxon>Insecta</taxon>
        <taxon>Pterygota</taxon>
        <taxon>Neoptera</taxon>
        <taxon>Endopterygota</taxon>
        <taxon>Lepidoptera</taxon>
        <taxon>Glossata</taxon>
        <taxon>Ditrysia</taxon>
        <taxon>Tineoidea</taxon>
        <taxon>Psychidae</taxon>
        <taxon>Oiketicinae</taxon>
        <taxon>Eumeta</taxon>
    </lineage>
</organism>
<proteinExistence type="predicted"/>
<dbReference type="AlphaFoldDB" id="A0A4C1YIH3"/>
<name>A0A4C1YIH3_EUMVA</name>
<dbReference type="Proteomes" id="UP000299102">
    <property type="component" value="Unassembled WGS sequence"/>
</dbReference>
<feature type="region of interest" description="Disordered" evidence="1">
    <location>
        <begin position="114"/>
        <end position="136"/>
    </location>
</feature>
<evidence type="ECO:0000313" key="3">
    <source>
        <dbReference type="Proteomes" id="UP000299102"/>
    </source>
</evidence>
<reference evidence="2 3" key="1">
    <citation type="journal article" date="2019" name="Commun. Biol.">
        <title>The bagworm genome reveals a unique fibroin gene that provides high tensile strength.</title>
        <authorList>
            <person name="Kono N."/>
            <person name="Nakamura H."/>
            <person name="Ohtoshi R."/>
            <person name="Tomita M."/>
            <person name="Numata K."/>
            <person name="Arakawa K."/>
        </authorList>
    </citation>
    <scope>NUCLEOTIDE SEQUENCE [LARGE SCALE GENOMIC DNA]</scope>
</reference>
<protein>
    <submittedName>
        <fullName evidence="2">Uncharacterized protein</fullName>
    </submittedName>
</protein>
<evidence type="ECO:0000256" key="1">
    <source>
        <dbReference type="SAM" id="MobiDB-lite"/>
    </source>
</evidence>
<keyword evidence="3" id="KW-1185">Reference proteome</keyword>
<accession>A0A4C1YIH3</accession>
<evidence type="ECO:0000313" key="2">
    <source>
        <dbReference type="EMBL" id="GBP74207.1"/>
    </source>
</evidence>
<dbReference type="EMBL" id="BGZK01001198">
    <property type="protein sequence ID" value="GBP74207.1"/>
    <property type="molecule type" value="Genomic_DNA"/>
</dbReference>